<name>A0A0A9FH71_ARUDO</name>
<dbReference type="EMBL" id="GBRH01187327">
    <property type="protein sequence ID" value="JAE10569.1"/>
    <property type="molecule type" value="Transcribed_RNA"/>
</dbReference>
<sequence>MCLVWLLYWLAIEEILNPMCDTKQKVVRKLELNLCW</sequence>
<dbReference type="AlphaFoldDB" id="A0A0A9FH71"/>
<accession>A0A0A9FH71</accession>
<feature type="chain" id="PRO_5002047391" evidence="1">
    <location>
        <begin position="23"/>
        <end position="36"/>
    </location>
</feature>
<keyword evidence="1" id="KW-0732">Signal</keyword>
<evidence type="ECO:0000256" key="1">
    <source>
        <dbReference type="SAM" id="SignalP"/>
    </source>
</evidence>
<reference evidence="2" key="1">
    <citation type="submission" date="2014-09" db="EMBL/GenBank/DDBJ databases">
        <authorList>
            <person name="Magalhaes I.L.F."/>
            <person name="Oliveira U."/>
            <person name="Santos F.R."/>
            <person name="Vidigal T.H.D.A."/>
            <person name="Brescovit A.D."/>
            <person name="Santos A.J."/>
        </authorList>
    </citation>
    <scope>NUCLEOTIDE SEQUENCE</scope>
    <source>
        <tissue evidence="2">Shoot tissue taken approximately 20 cm above the soil surface</tissue>
    </source>
</reference>
<proteinExistence type="predicted"/>
<reference evidence="2" key="2">
    <citation type="journal article" date="2015" name="Data Brief">
        <title>Shoot transcriptome of the giant reed, Arundo donax.</title>
        <authorList>
            <person name="Barrero R.A."/>
            <person name="Guerrero F.D."/>
            <person name="Moolhuijzen P."/>
            <person name="Goolsby J.A."/>
            <person name="Tidwell J."/>
            <person name="Bellgard S.E."/>
            <person name="Bellgard M.I."/>
        </authorList>
    </citation>
    <scope>NUCLEOTIDE SEQUENCE</scope>
    <source>
        <tissue evidence="2">Shoot tissue taken approximately 20 cm above the soil surface</tissue>
    </source>
</reference>
<feature type="signal peptide" evidence="1">
    <location>
        <begin position="1"/>
        <end position="22"/>
    </location>
</feature>
<organism evidence="2">
    <name type="scientific">Arundo donax</name>
    <name type="common">Giant reed</name>
    <name type="synonym">Donax arundinaceus</name>
    <dbReference type="NCBI Taxonomy" id="35708"/>
    <lineage>
        <taxon>Eukaryota</taxon>
        <taxon>Viridiplantae</taxon>
        <taxon>Streptophyta</taxon>
        <taxon>Embryophyta</taxon>
        <taxon>Tracheophyta</taxon>
        <taxon>Spermatophyta</taxon>
        <taxon>Magnoliopsida</taxon>
        <taxon>Liliopsida</taxon>
        <taxon>Poales</taxon>
        <taxon>Poaceae</taxon>
        <taxon>PACMAD clade</taxon>
        <taxon>Arundinoideae</taxon>
        <taxon>Arundineae</taxon>
        <taxon>Arundo</taxon>
    </lineage>
</organism>
<evidence type="ECO:0000313" key="2">
    <source>
        <dbReference type="EMBL" id="JAE10569.1"/>
    </source>
</evidence>
<protein>
    <submittedName>
        <fullName evidence="2">Uncharacterized protein</fullName>
    </submittedName>
</protein>